<evidence type="ECO:0000256" key="1">
    <source>
        <dbReference type="ARBA" id="ARBA00009018"/>
    </source>
</evidence>
<protein>
    <recommendedName>
        <fullName evidence="5 6">Dephospho-CoA kinase</fullName>
        <ecNumber evidence="5 6">2.7.1.24</ecNumber>
    </recommendedName>
    <alternativeName>
        <fullName evidence="5">Dephosphocoenzyme A kinase</fullName>
    </alternativeName>
</protein>
<keyword evidence="2 5" id="KW-0547">Nucleotide-binding</keyword>
<keyword evidence="3 5" id="KW-0067">ATP-binding</keyword>
<keyword evidence="5 7" id="KW-0808">Transferase</keyword>
<dbReference type="HAMAP" id="MF_00376">
    <property type="entry name" value="Dephospho_CoA_kinase"/>
    <property type="match status" value="1"/>
</dbReference>
<dbReference type="SUPFAM" id="SSF52540">
    <property type="entry name" value="P-loop containing nucleoside triphosphate hydrolases"/>
    <property type="match status" value="1"/>
</dbReference>
<proteinExistence type="inferred from homology"/>
<dbReference type="GO" id="GO:0015937">
    <property type="term" value="P:coenzyme A biosynthetic process"/>
    <property type="evidence" value="ECO:0007669"/>
    <property type="project" value="UniProtKB-UniRule"/>
</dbReference>
<gene>
    <name evidence="5" type="primary">coaE</name>
    <name evidence="7" type="ORF">FC093_16860</name>
</gene>
<keyword evidence="8" id="KW-1185">Reference proteome</keyword>
<dbReference type="Gene3D" id="3.40.50.300">
    <property type="entry name" value="P-loop containing nucleotide triphosphate hydrolases"/>
    <property type="match status" value="1"/>
</dbReference>
<comment type="subcellular location">
    <subcellularLocation>
        <location evidence="5">Cytoplasm</location>
    </subcellularLocation>
</comment>
<dbReference type="InterPro" id="IPR027417">
    <property type="entry name" value="P-loop_NTPase"/>
</dbReference>
<dbReference type="Pfam" id="PF01121">
    <property type="entry name" value="CoaE"/>
    <property type="match status" value="1"/>
</dbReference>
<evidence type="ECO:0000256" key="3">
    <source>
        <dbReference type="ARBA" id="ARBA00022840"/>
    </source>
</evidence>
<dbReference type="PANTHER" id="PTHR10695:SF46">
    <property type="entry name" value="BIFUNCTIONAL COENZYME A SYNTHASE-RELATED"/>
    <property type="match status" value="1"/>
</dbReference>
<comment type="catalytic activity">
    <reaction evidence="5">
        <text>3'-dephospho-CoA + ATP = ADP + CoA + H(+)</text>
        <dbReference type="Rhea" id="RHEA:18245"/>
        <dbReference type="ChEBI" id="CHEBI:15378"/>
        <dbReference type="ChEBI" id="CHEBI:30616"/>
        <dbReference type="ChEBI" id="CHEBI:57287"/>
        <dbReference type="ChEBI" id="CHEBI:57328"/>
        <dbReference type="ChEBI" id="CHEBI:456216"/>
        <dbReference type="EC" id="2.7.1.24"/>
    </reaction>
</comment>
<dbReference type="EMBL" id="SZQL01000014">
    <property type="protein sequence ID" value="TKK66740.1"/>
    <property type="molecule type" value="Genomic_DNA"/>
</dbReference>
<organism evidence="7 8">
    <name type="scientific">Ilyomonas limi</name>
    <dbReference type="NCBI Taxonomy" id="2575867"/>
    <lineage>
        <taxon>Bacteria</taxon>
        <taxon>Pseudomonadati</taxon>
        <taxon>Bacteroidota</taxon>
        <taxon>Chitinophagia</taxon>
        <taxon>Chitinophagales</taxon>
        <taxon>Chitinophagaceae</taxon>
        <taxon>Ilyomonas</taxon>
    </lineage>
</organism>
<evidence type="ECO:0000256" key="2">
    <source>
        <dbReference type="ARBA" id="ARBA00022741"/>
    </source>
</evidence>
<keyword evidence="5" id="KW-0963">Cytoplasm</keyword>
<accession>A0A4U3KWE6</accession>
<dbReference type="GO" id="GO:0005524">
    <property type="term" value="F:ATP binding"/>
    <property type="evidence" value="ECO:0007669"/>
    <property type="project" value="UniProtKB-UniRule"/>
</dbReference>
<comment type="function">
    <text evidence="5">Catalyzes the phosphorylation of the 3'-hydroxyl group of dephosphocoenzyme A to form coenzyme A.</text>
</comment>
<reference evidence="7 8" key="1">
    <citation type="submission" date="2019-05" db="EMBL/GenBank/DDBJ databases">
        <title>Panacibacter sp. strain 17mud1-8 Genome sequencing and assembly.</title>
        <authorList>
            <person name="Chhetri G."/>
        </authorList>
    </citation>
    <scope>NUCLEOTIDE SEQUENCE [LARGE SCALE GENOMIC DNA]</scope>
    <source>
        <strain evidence="7 8">17mud1-8</strain>
    </source>
</reference>
<dbReference type="NCBIfam" id="TIGR00152">
    <property type="entry name" value="dephospho-CoA kinase"/>
    <property type="match status" value="1"/>
</dbReference>
<dbReference type="Proteomes" id="UP000305848">
    <property type="component" value="Unassembled WGS sequence"/>
</dbReference>
<evidence type="ECO:0000256" key="5">
    <source>
        <dbReference type="HAMAP-Rule" id="MF_00376"/>
    </source>
</evidence>
<evidence type="ECO:0000256" key="6">
    <source>
        <dbReference type="NCBIfam" id="TIGR00152"/>
    </source>
</evidence>
<dbReference type="AlphaFoldDB" id="A0A4U3KWE6"/>
<evidence type="ECO:0000313" key="8">
    <source>
        <dbReference type="Proteomes" id="UP000305848"/>
    </source>
</evidence>
<evidence type="ECO:0000313" key="7">
    <source>
        <dbReference type="EMBL" id="TKK66740.1"/>
    </source>
</evidence>
<dbReference type="OrthoDB" id="9812943at2"/>
<comment type="pathway">
    <text evidence="5">Cofactor biosynthesis; coenzyme A biosynthesis; CoA from (R)-pantothenate: step 5/5.</text>
</comment>
<feature type="binding site" evidence="5">
    <location>
        <begin position="18"/>
        <end position="23"/>
    </location>
    <ligand>
        <name>ATP</name>
        <dbReference type="ChEBI" id="CHEBI:30616"/>
    </ligand>
</feature>
<dbReference type="PROSITE" id="PS51219">
    <property type="entry name" value="DPCK"/>
    <property type="match status" value="1"/>
</dbReference>
<name>A0A4U3KWE6_9BACT</name>
<sequence length="218" mass="24187">MSAAVHKPVRIGLTGGIGSGKSTVAQIFAVLGIPVFNADAIAKQLMSNDEQLRARLIELFGEKTYENKLLNTKHLAEKVFTDSFALEQLNAVVHPATIAAAEQWFAVQAAPYVIKEAALLFEAGTAAGLDAVIGVYAPQHLRIHRAIKRDGTTREQVLHRINRQIDEEIKMKLCDVVFINDEQQLLVPQVVHFHKQLLERINEQETRLKIQAVHSSGK</sequence>
<dbReference type="GO" id="GO:0005737">
    <property type="term" value="C:cytoplasm"/>
    <property type="evidence" value="ECO:0007669"/>
    <property type="project" value="UniProtKB-SubCell"/>
</dbReference>
<dbReference type="GO" id="GO:0004140">
    <property type="term" value="F:dephospho-CoA kinase activity"/>
    <property type="evidence" value="ECO:0007669"/>
    <property type="project" value="UniProtKB-UniRule"/>
</dbReference>
<keyword evidence="5 7" id="KW-0418">Kinase</keyword>
<dbReference type="PANTHER" id="PTHR10695">
    <property type="entry name" value="DEPHOSPHO-COA KINASE-RELATED"/>
    <property type="match status" value="1"/>
</dbReference>
<dbReference type="EC" id="2.7.1.24" evidence="5 6"/>
<keyword evidence="4 5" id="KW-0173">Coenzyme A biosynthesis</keyword>
<dbReference type="InterPro" id="IPR001977">
    <property type="entry name" value="Depp_CoAkinase"/>
</dbReference>
<evidence type="ECO:0000256" key="4">
    <source>
        <dbReference type="ARBA" id="ARBA00022993"/>
    </source>
</evidence>
<dbReference type="UniPathway" id="UPA00241">
    <property type="reaction ID" value="UER00356"/>
</dbReference>
<comment type="caution">
    <text evidence="7">The sequence shown here is derived from an EMBL/GenBank/DDBJ whole genome shotgun (WGS) entry which is preliminary data.</text>
</comment>
<comment type="similarity">
    <text evidence="1 5">Belongs to the CoaE family.</text>
</comment>
<dbReference type="CDD" id="cd02022">
    <property type="entry name" value="DPCK"/>
    <property type="match status" value="1"/>
</dbReference>